<dbReference type="EMBL" id="MU266363">
    <property type="protein sequence ID" value="KAH7927624.1"/>
    <property type="molecule type" value="Genomic_DNA"/>
</dbReference>
<comment type="caution">
    <text evidence="1">The sequence shown here is derived from an EMBL/GenBank/DDBJ whole genome shotgun (WGS) entry which is preliminary data.</text>
</comment>
<protein>
    <submittedName>
        <fullName evidence="1">Uncharacterized protein</fullName>
    </submittedName>
</protein>
<sequence length="254" mass="27104">MQAHGDVSRWSPPHRDIHTPGQRDAVTAAMSAYIDPTELRVDSIKLSATRGRGLCATPSLRRPSPPSSAQPPDLRDLVSGVRGAVLKRGIRSTGARDVDAIPVGLSGVLGARGGYTDVSGARRGYTDVPGALREDRDWEGGGGYHRGDGQTRETFLPSCNFVLVEDQTWAALVPWFPSPASSLCNANRTQSESTRFQPSSPALPQHSVYGIQRTHTSFDGALPVSSASRRSVHPTRGMSLPVTRPVFATAGAIN</sequence>
<accession>A0ACB8BPR6</accession>
<evidence type="ECO:0000313" key="1">
    <source>
        <dbReference type="EMBL" id="KAH7927624.1"/>
    </source>
</evidence>
<name>A0ACB8BPR6_9AGAM</name>
<keyword evidence="2" id="KW-1185">Reference proteome</keyword>
<proteinExistence type="predicted"/>
<gene>
    <name evidence="1" type="ORF">BV22DRAFT_1118083</name>
</gene>
<dbReference type="Proteomes" id="UP000790709">
    <property type="component" value="Unassembled WGS sequence"/>
</dbReference>
<evidence type="ECO:0000313" key="2">
    <source>
        <dbReference type="Proteomes" id="UP000790709"/>
    </source>
</evidence>
<organism evidence="1 2">
    <name type="scientific">Leucogyrophana mollusca</name>
    <dbReference type="NCBI Taxonomy" id="85980"/>
    <lineage>
        <taxon>Eukaryota</taxon>
        <taxon>Fungi</taxon>
        <taxon>Dikarya</taxon>
        <taxon>Basidiomycota</taxon>
        <taxon>Agaricomycotina</taxon>
        <taxon>Agaricomycetes</taxon>
        <taxon>Agaricomycetidae</taxon>
        <taxon>Boletales</taxon>
        <taxon>Boletales incertae sedis</taxon>
        <taxon>Leucogyrophana</taxon>
    </lineage>
</organism>
<reference evidence="1" key="1">
    <citation type="journal article" date="2021" name="New Phytol.">
        <title>Evolutionary innovations through gain and loss of genes in the ectomycorrhizal Boletales.</title>
        <authorList>
            <person name="Wu G."/>
            <person name="Miyauchi S."/>
            <person name="Morin E."/>
            <person name="Kuo A."/>
            <person name="Drula E."/>
            <person name="Varga T."/>
            <person name="Kohler A."/>
            <person name="Feng B."/>
            <person name="Cao Y."/>
            <person name="Lipzen A."/>
            <person name="Daum C."/>
            <person name="Hundley H."/>
            <person name="Pangilinan J."/>
            <person name="Johnson J."/>
            <person name="Barry K."/>
            <person name="LaButti K."/>
            <person name="Ng V."/>
            <person name="Ahrendt S."/>
            <person name="Min B."/>
            <person name="Choi I.G."/>
            <person name="Park H."/>
            <person name="Plett J.M."/>
            <person name="Magnuson J."/>
            <person name="Spatafora J.W."/>
            <person name="Nagy L.G."/>
            <person name="Henrissat B."/>
            <person name="Grigoriev I.V."/>
            <person name="Yang Z.L."/>
            <person name="Xu J."/>
            <person name="Martin F.M."/>
        </authorList>
    </citation>
    <scope>NUCLEOTIDE SEQUENCE</scope>
    <source>
        <strain evidence="1">KUC20120723A-06</strain>
    </source>
</reference>